<dbReference type="InterPro" id="IPR000835">
    <property type="entry name" value="HTH_MarR-typ"/>
</dbReference>
<reference evidence="5 6" key="1">
    <citation type="submission" date="2018-12" db="EMBL/GenBank/DDBJ databases">
        <title>Mesorhizobium carbonis sp. nov., isolated from coal mine water.</title>
        <authorList>
            <person name="Xin W."/>
            <person name="Xu Z."/>
            <person name="Xiang F."/>
            <person name="Zhang J."/>
            <person name="Xi L."/>
            <person name="Liu J."/>
        </authorList>
    </citation>
    <scope>NUCLEOTIDE SEQUENCE [LARGE SCALE GENOMIC DNA]</scope>
    <source>
        <strain evidence="5 6">B2.3</strain>
    </source>
</reference>
<evidence type="ECO:0000313" key="6">
    <source>
        <dbReference type="Proteomes" id="UP000278398"/>
    </source>
</evidence>
<dbReference type="InterPro" id="IPR036390">
    <property type="entry name" value="WH_DNA-bd_sf"/>
</dbReference>
<dbReference type="PROSITE" id="PS01117">
    <property type="entry name" value="HTH_MARR_1"/>
    <property type="match status" value="1"/>
</dbReference>
<protein>
    <submittedName>
        <fullName evidence="5">MarR family transcriptional regulator</fullName>
    </submittedName>
</protein>
<evidence type="ECO:0000256" key="3">
    <source>
        <dbReference type="ARBA" id="ARBA00023163"/>
    </source>
</evidence>
<gene>
    <name evidence="5" type="ORF">EJC49_16190</name>
</gene>
<dbReference type="EMBL" id="RWKW01000056">
    <property type="protein sequence ID" value="RST85416.1"/>
    <property type="molecule type" value="Genomic_DNA"/>
</dbReference>
<keyword evidence="3" id="KW-0804">Transcription</keyword>
<dbReference type="Proteomes" id="UP000278398">
    <property type="component" value="Unassembled WGS sequence"/>
</dbReference>
<dbReference type="SUPFAM" id="SSF46785">
    <property type="entry name" value="Winged helix' DNA-binding domain"/>
    <property type="match status" value="1"/>
</dbReference>
<keyword evidence="2" id="KW-0238">DNA-binding</keyword>
<dbReference type="PANTHER" id="PTHR33164">
    <property type="entry name" value="TRANSCRIPTIONAL REGULATOR, MARR FAMILY"/>
    <property type="match status" value="1"/>
</dbReference>
<dbReference type="GO" id="GO:0006950">
    <property type="term" value="P:response to stress"/>
    <property type="evidence" value="ECO:0007669"/>
    <property type="project" value="TreeGrafter"/>
</dbReference>
<dbReference type="PROSITE" id="PS50995">
    <property type="entry name" value="HTH_MARR_2"/>
    <property type="match status" value="1"/>
</dbReference>
<keyword evidence="1" id="KW-0805">Transcription regulation</keyword>
<comment type="caution">
    <text evidence="5">The sequence shown here is derived from an EMBL/GenBank/DDBJ whole genome shotgun (WGS) entry which is preliminary data.</text>
</comment>
<dbReference type="PRINTS" id="PR00598">
    <property type="entry name" value="HTHMARR"/>
</dbReference>
<dbReference type="PANTHER" id="PTHR33164:SF64">
    <property type="entry name" value="TRANSCRIPTIONAL REGULATOR SLYA"/>
    <property type="match status" value="1"/>
</dbReference>
<evidence type="ECO:0000256" key="2">
    <source>
        <dbReference type="ARBA" id="ARBA00023125"/>
    </source>
</evidence>
<sequence length="185" mass="21105">MCSRHVVFLFRIKYLKHQTMAIGPATIRMPAIDADLRERNVSERSLNDYLAYVVAQTHRKLHGDLERELQAEGVSVEQWRMLEVLSGRNGLSMGEIADLVLMNHPALTKMTDRMVARGLVHRLPDPQDQRRVLVTITKLGFELFERVRERVEEQNSALEERLGHKGSADLRKLLGSVINLGEAGR</sequence>
<organism evidence="5 6">
    <name type="scientific">Aquibium carbonis</name>
    <dbReference type="NCBI Taxonomy" id="2495581"/>
    <lineage>
        <taxon>Bacteria</taxon>
        <taxon>Pseudomonadati</taxon>
        <taxon>Pseudomonadota</taxon>
        <taxon>Alphaproteobacteria</taxon>
        <taxon>Hyphomicrobiales</taxon>
        <taxon>Phyllobacteriaceae</taxon>
        <taxon>Aquibium</taxon>
    </lineage>
</organism>
<dbReference type="InterPro" id="IPR036388">
    <property type="entry name" value="WH-like_DNA-bd_sf"/>
</dbReference>
<dbReference type="OrthoDB" id="9807800at2"/>
<accession>A0A3S0A770</accession>
<dbReference type="SMART" id="SM00347">
    <property type="entry name" value="HTH_MARR"/>
    <property type="match status" value="1"/>
</dbReference>
<evidence type="ECO:0000256" key="1">
    <source>
        <dbReference type="ARBA" id="ARBA00023015"/>
    </source>
</evidence>
<dbReference type="GO" id="GO:0003700">
    <property type="term" value="F:DNA-binding transcription factor activity"/>
    <property type="evidence" value="ECO:0007669"/>
    <property type="project" value="InterPro"/>
</dbReference>
<proteinExistence type="predicted"/>
<evidence type="ECO:0000313" key="5">
    <source>
        <dbReference type="EMBL" id="RST85416.1"/>
    </source>
</evidence>
<keyword evidence="6" id="KW-1185">Reference proteome</keyword>
<dbReference type="AlphaFoldDB" id="A0A3S0A770"/>
<dbReference type="GO" id="GO:0003677">
    <property type="term" value="F:DNA binding"/>
    <property type="evidence" value="ECO:0007669"/>
    <property type="project" value="UniProtKB-KW"/>
</dbReference>
<dbReference type="InterPro" id="IPR039422">
    <property type="entry name" value="MarR/SlyA-like"/>
</dbReference>
<evidence type="ECO:0000259" key="4">
    <source>
        <dbReference type="PROSITE" id="PS50995"/>
    </source>
</evidence>
<feature type="domain" description="HTH marR-type" evidence="4">
    <location>
        <begin position="47"/>
        <end position="179"/>
    </location>
</feature>
<dbReference type="InterPro" id="IPR023187">
    <property type="entry name" value="Tscrpt_reg_MarR-type_CS"/>
</dbReference>
<dbReference type="Gene3D" id="1.10.10.10">
    <property type="entry name" value="Winged helix-like DNA-binding domain superfamily/Winged helix DNA-binding domain"/>
    <property type="match status" value="1"/>
</dbReference>
<dbReference type="Pfam" id="PF12802">
    <property type="entry name" value="MarR_2"/>
    <property type="match status" value="1"/>
</dbReference>
<name>A0A3S0A770_9HYPH</name>